<evidence type="ECO:0000313" key="3">
    <source>
        <dbReference type="EMBL" id="BCQ34498.1"/>
    </source>
</evidence>
<gene>
    <name evidence="3" type="ORF">ERHA53_18410</name>
</gene>
<dbReference type="Proteomes" id="UP000677515">
    <property type="component" value="Chromosome"/>
</dbReference>
<evidence type="ECO:0000256" key="1">
    <source>
        <dbReference type="SAM" id="MobiDB-lite"/>
    </source>
</evidence>
<protein>
    <submittedName>
        <fullName evidence="3">ABC transporter substrate-binding protein</fullName>
    </submittedName>
</protein>
<reference evidence="3 4" key="1">
    <citation type="submission" date="2021-01" db="EMBL/GenBank/DDBJ databases">
        <title>Complete genome sequence of Erwinia rhapontici MAFF 311153.</title>
        <authorList>
            <person name="Morohoshi T."/>
            <person name="Someya N."/>
        </authorList>
    </citation>
    <scope>NUCLEOTIDE SEQUENCE [LARGE SCALE GENOMIC DNA]</scope>
    <source>
        <strain evidence="3 4">MAFF 311153</strain>
    </source>
</reference>
<dbReference type="CDD" id="cd01139">
    <property type="entry name" value="TroA_f"/>
    <property type="match status" value="1"/>
</dbReference>
<dbReference type="RefSeq" id="WP_197931303.1">
    <property type="nucleotide sequence ID" value="NZ_AP024329.1"/>
</dbReference>
<name>A0ABN6DIF0_ERWRD</name>
<dbReference type="InterPro" id="IPR002491">
    <property type="entry name" value="ABC_transptr_periplasmic_BD"/>
</dbReference>
<dbReference type="PANTHER" id="PTHR30535:SF34">
    <property type="entry name" value="MOLYBDATE-BINDING PROTEIN MOLA"/>
    <property type="match status" value="1"/>
</dbReference>
<dbReference type="Pfam" id="PF01497">
    <property type="entry name" value="Peripla_BP_2"/>
    <property type="match status" value="1"/>
</dbReference>
<dbReference type="Gene3D" id="3.40.50.1980">
    <property type="entry name" value="Nitrogenase molybdenum iron protein domain"/>
    <property type="match status" value="2"/>
</dbReference>
<feature type="domain" description="Fe/B12 periplasmic-binding" evidence="2">
    <location>
        <begin position="68"/>
        <end position="369"/>
    </location>
</feature>
<sequence>MMQKPSSTHRRERVSDAASGGTSRRSLLTGLLAAGVLMTTRALAAKPATQSVVDITGRSVRIHTPVSRILLGDGTLAYALALLRPDDPFQGVVAWGDNFRAADLDSYRAYQRQFPHIDQIPRFSGKTVDAIGGEQAIALKPDIVVLNLSSAGAATTSGLLRLLEQAGIPVVFVDFRTRMFANTGRSMQILGEVFGRVARAADFLRFRQQQIDRVIQPLKLLTTRPLVMVERAAGLYDDCCLTYGDGNFGELVAVAGGRNLGTQLLPGTFGALSPEKVIHADPDVVLVTGANWSLYSPGGDWVNLGPGADAQEGHARLQRLMQRPAYRTLRAVREQQVYAIWHPFYDNPYYFIALQRVAKWLHPELFAALDPEATFRELHERFLPVPYQSGYWLSLKETVV</sequence>
<dbReference type="InterPro" id="IPR050902">
    <property type="entry name" value="ABC_Transporter_SBP"/>
</dbReference>
<keyword evidence="4" id="KW-1185">Reference proteome</keyword>
<dbReference type="InterPro" id="IPR006311">
    <property type="entry name" value="TAT_signal"/>
</dbReference>
<evidence type="ECO:0000259" key="2">
    <source>
        <dbReference type="PROSITE" id="PS50983"/>
    </source>
</evidence>
<proteinExistence type="predicted"/>
<dbReference type="PROSITE" id="PS50983">
    <property type="entry name" value="FE_B12_PBP"/>
    <property type="match status" value="1"/>
</dbReference>
<evidence type="ECO:0000313" key="4">
    <source>
        <dbReference type="Proteomes" id="UP000677515"/>
    </source>
</evidence>
<dbReference type="SUPFAM" id="SSF53807">
    <property type="entry name" value="Helical backbone' metal receptor"/>
    <property type="match status" value="1"/>
</dbReference>
<organism evidence="3 4">
    <name type="scientific">Erwinia rhapontici</name>
    <name type="common">Pectobacterium rhapontici</name>
    <dbReference type="NCBI Taxonomy" id="55212"/>
    <lineage>
        <taxon>Bacteria</taxon>
        <taxon>Pseudomonadati</taxon>
        <taxon>Pseudomonadota</taxon>
        <taxon>Gammaproteobacteria</taxon>
        <taxon>Enterobacterales</taxon>
        <taxon>Erwiniaceae</taxon>
        <taxon>Erwinia</taxon>
    </lineage>
</organism>
<dbReference type="PANTHER" id="PTHR30535">
    <property type="entry name" value="VITAMIN B12-BINDING PROTEIN"/>
    <property type="match status" value="1"/>
</dbReference>
<dbReference type="EMBL" id="AP024329">
    <property type="protein sequence ID" value="BCQ34498.1"/>
    <property type="molecule type" value="Genomic_DNA"/>
</dbReference>
<accession>A0ABN6DIF0</accession>
<feature type="region of interest" description="Disordered" evidence="1">
    <location>
        <begin position="1"/>
        <end position="22"/>
    </location>
</feature>
<dbReference type="PROSITE" id="PS51318">
    <property type="entry name" value="TAT"/>
    <property type="match status" value="1"/>
</dbReference>